<keyword evidence="2" id="KW-0812">Transmembrane</keyword>
<organism evidence="4 5">
    <name type="scientific">Belliella filtrata</name>
    <dbReference type="NCBI Taxonomy" id="2923435"/>
    <lineage>
        <taxon>Bacteria</taxon>
        <taxon>Pseudomonadati</taxon>
        <taxon>Bacteroidota</taxon>
        <taxon>Cytophagia</taxon>
        <taxon>Cytophagales</taxon>
        <taxon>Cyclobacteriaceae</taxon>
        <taxon>Belliella</taxon>
    </lineage>
</organism>
<gene>
    <name evidence="4" type="ORF">MM239_15395</name>
</gene>
<comment type="caution">
    <text evidence="4">The sequence shown here is derived from an EMBL/GenBank/DDBJ whole genome shotgun (WGS) entry which is preliminary data.</text>
</comment>
<dbReference type="PANTHER" id="PTHR37461">
    <property type="entry name" value="ANTI-SIGMA-K FACTOR RSKA"/>
    <property type="match status" value="1"/>
</dbReference>
<protein>
    <submittedName>
        <fullName evidence="4">Anti-sigma factor</fullName>
    </submittedName>
</protein>
<keyword evidence="2" id="KW-1133">Transmembrane helix</keyword>
<keyword evidence="1" id="KW-0175">Coiled coil</keyword>
<reference evidence="4" key="1">
    <citation type="submission" date="2022-03" db="EMBL/GenBank/DDBJ databases">
        <title>De novo assembled genomes of Belliella spp. (Cyclobacteriaceae) strains.</title>
        <authorList>
            <person name="Szabo A."/>
            <person name="Korponai K."/>
            <person name="Felfoldi T."/>
        </authorList>
    </citation>
    <scope>NUCLEOTIDE SEQUENCE</scope>
    <source>
        <strain evidence="4">DSM 111904</strain>
    </source>
</reference>
<dbReference type="Pfam" id="PF10099">
    <property type="entry name" value="RskA_C"/>
    <property type="match status" value="1"/>
</dbReference>
<dbReference type="RefSeq" id="WP_241349154.1">
    <property type="nucleotide sequence ID" value="NZ_JAKZGP010000047.1"/>
</dbReference>
<accession>A0ABS9V2Z8</accession>
<evidence type="ECO:0000313" key="4">
    <source>
        <dbReference type="EMBL" id="MCH7410792.1"/>
    </source>
</evidence>
<keyword evidence="2" id="KW-0472">Membrane</keyword>
<evidence type="ECO:0000259" key="3">
    <source>
        <dbReference type="Pfam" id="PF10099"/>
    </source>
</evidence>
<dbReference type="InterPro" id="IPR018764">
    <property type="entry name" value="RskA_C"/>
</dbReference>
<evidence type="ECO:0000313" key="5">
    <source>
        <dbReference type="Proteomes" id="UP001165489"/>
    </source>
</evidence>
<feature type="transmembrane region" description="Helical" evidence="2">
    <location>
        <begin position="108"/>
        <end position="128"/>
    </location>
</feature>
<dbReference type="InterPro" id="IPR051474">
    <property type="entry name" value="Anti-sigma-K/W_factor"/>
</dbReference>
<feature type="domain" description="Anti-sigma K factor RskA C-terminal" evidence="3">
    <location>
        <begin position="110"/>
        <end position="268"/>
    </location>
</feature>
<keyword evidence="5" id="KW-1185">Reference proteome</keyword>
<evidence type="ECO:0000256" key="1">
    <source>
        <dbReference type="SAM" id="Coils"/>
    </source>
</evidence>
<sequence>MDIRAYISSGKLELYLLGELSEREQEEVVKLAATYPEIKQELEQLEDALFAFDSISAPALSAGMKDRVMQTWEEEVNNNSILPKTKVIQKEQTAIVPKTVQMTPWKTYAAAASIVAVMASVLAIYFANRYFDTDQRLMALVEERAVLAEELDQYKVNYEQADEQLETLLAGNFQRVPMKGDGFEMQKDAQVDVWWDQNAESVFISVNTLNELDENSDYQLWAIGDDGPVGIGLVNAGQKFSLQQMQAVAAAGAFAITIEPKGGSESPTLEKLVVLGPVA</sequence>
<dbReference type="Proteomes" id="UP001165489">
    <property type="component" value="Unassembled WGS sequence"/>
</dbReference>
<evidence type="ECO:0000256" key="2">
    <source>
        <dbReference type="SAM" id="Phobius"/>
    </source>
</evidence>
<dbReference type="EMBL" id="JAKZGP010000047">
    <property type="protein sequence ID" value="MCH7410792.1"/>
    <property type="molecule type" value="Genomic_DNA"/>
</dbReference>
<proteinExistence type="predicted"/>
<name>A0ABS9V2Z8_9BACT</name>
<dbReference type="PANTHER" id="PTHR37461:SF1">
    <property type="entry name" value="ANTI-SIGMA-K FACTOR RSKA"/>
    <property type="match status" value="1"/>
</dbReference>
<feature type="coiled-coil region" evidence="1">
    <location>
        <begin position="137"/>
        <end position="171"/>
    </location>
</feature>